<sequence length="118" mass="13420">MSANKLFLLQNPPVVLNNIIPTCNENSSLYSGRGQYYSILKYNDTRIENVGLGTLYSDQFRITALRFIDEALLKTLCSKNISLQNYLSGEYTLDNIISIINELKSKNPTLIFPRLNII</sequence>
<proteinExistence type="predicted"/>
<accession>A0A6C0LC91</accession>
<dbReference type="EMBL" id="MN740468">
    <property type="protein sequence ID" value="QHU28057.1"/>
    <property type="molecule type" value="Genomic_DNA"/>
</dbReference>
<protein>
    <submittedName>
        <fullName evidence="1">Uncharacterized protein</fullName>
    </submittedName>
</protein>
<evidence type="ECO:0000313" key="1">
    <source>
        <dbReference type="EMBL" id="QHU28057.1"/>
    </source>
</evidence>
<name>A0A6C0LC91_9ZZZZ</name>
<dbReference type="AlphaFoldDB" id="A0A6C0LC91"/>
<organism evidence="1">
    <name type="scientific">viral metagenome</name>
    <dbReference type="NCBI Taxonomy" id="1070528"/>
    <lineage>
        <taxon>unclassified sequences</taxon>
        <taxon>metagenomes</taxon>
        <taxon>organismal metagenomes</taxon>
    </lineage>
</organism>
<reference evidence="1" key="1">
    <citation type="journal article" date="2020" name="Nature">
        <title>Giant virus diversity and host interactions through global metagenomics.</title>
        <authorList>
            <person name="Schulz F."/>
            <person name="Roux S."/>
            <person name="Paez-Espino D."/>
            <person name="Jungbluth S."/>
            <person name="Walsh D.A."/>
            <person name="Denef V.J."/>
            <person name="McMahon K.D."/>
            <person name="Konstantinidis K.T."/>
            <person name="Eloe-Fadrosh E.A."/>
            <person name="Kyrpides N.C."/>
            <person name="Woyke T."/>
        </authorList>
    </citation>
    <scope>NUCLEOTIDE SEQUENCE</scope>
    <source>
        <strain evidence="1">GVMAG-M-3300027770-17</strain>
    </source>
</reference>